<evidence type="ECO:0000313" key="3">
    <source>
        <dbReference type="Proteomes" id="UP001275436"/>
    </source>
</evidence>
<keyword evidence="1" id="KW-1133">Transmembrane helix</keyword>
<dbReference type="EMBL" id="BSKO01000001">
    <property type="protein sequence ID" value="GLO66427.1"/>
    <property type="molecule type" value="Genomic_DNA"/>
</dbReference>
<evidence type="ECO:0008006" key="4">
    <source>
        <dbReference type="Google" id="ProtNLM"/>
    </source>
</evidence>
<keyword evidence="3" id="KW-1185">Reference proteome</keyword>
<evidence type="ECO:0000313" key="2">
    <source>
        <dbReference type="EMBL" id="GLO66427.1"/>
    </source>
</evidence>
<organism evidence="2 3">
    <name type="scientific">Oceanobacillus kimchii</name>
    <dbReference type="NCBI Taxonomy" id="746691"/>
    <lineage>
        <taxon>Bacteria</taxon>
        <taxon>Bacillati</taxon>
        <taxon>Bacillota</taxon>
        <taxon>Bacilli</taxon>
        <taxon>Bacillales</taxon>
        <taxon>Bacillaceae</taxon>
        <taxon>Oceanobacillus</taxon>
    </lineage>
</organism>
<name>A0ABQ5TJX6_9BACI</name>
<proteinExistence type="predicted"/>
<accession>A0ABQ5TJX6</accession>
<reference evidence="2 3" key="1">
    <citation type="submission" date="2023-02" db="EMBL/GenBank/DDBJ databases">
        <title>Oceanobacillus kimchii IFOP_LL358 isolated form Alexandrium catenella lab strain.</title>
        <authorList>
            <person name="Gajardo G."/>
            <person name="Ueki S."/>
            <person name="Maruyama F."/>
        </authorList>
    </citation>
    <scope>NUCLEOTIDE SEQUENCE [LARGE SCALE GENOMIC DNA]</scope>
    <source>
        <strain evidence="2 3">IFOP_LL358</strain>
    </source>
</reference>
<dbReference type="Proteomes" id="UP001275436">
    <property type="component" value="Unassembled WGS sequence"/>
</dbReference>
<evidence type="ECO:0000256" key="1">
    <source>
        <dbReference type="SAM" id="Phobius"/>
    </source>
</evidence>
<dbReference type="Pfam" id="PF09577">
    <property type="entry name" value="Spore_YpjB"/>
    <property type="match status" value="1"/>
</dbReference>
<dbReference type="InterPro" id="IPR014231">
    <property type="entry name" value="Spore_YpjB"/>
</dbReference>
<sequence>MGDRKRRLIRLMTTVFIGIFFFDVHSVAASSLSSNSIISNGILLSPFTLGVLIVGGCIIGTLSYVSWRKYKAEVKASKKARKNDKSVD</sequence>
<dbReference type="RefSeq" id="WP_017796890.1">
    <property type="nucleotide sequence ID" value="NZ_BSKO01000001.1"/>
</dbReference>
<keyword evidence="1" id="KW-0472">Membrane</keyword>
<keyword evidence="1" id="KW-0812">Transmembrane</keyword>
<feature type="transmembrane region" description="Helical" evidence="1">
    <location>
        <begin position="45"/>
        <end position="65"/>
    </location>
</feature>
<gene>
    <name evidence="2" type="ORF">MACH08_22110</name>
</gene>
<comment type="caution">
    <text evidence="2">The sequence shown here is derived from an EMBL/GenBank/DDBJ whole genome shotgun (WGS) entry which is preliminary data.</text>
</comment>
<protein>
    <recommendedName>
        <fullName evidence="4">DUF1049 domain-containing protein</fullName>
    </recommendedName>
</protein>